<keyword evidence="2" id="KW-0732">Signal</keyword>
<feature type="compositionally biased region" description="Polar residues" evidence="1">
    <location>
        <begin position="203"/>
        <end position="216"/>
    </location>
</feature>
<feature type="compositionally biased region" description="Gly residues" evidence="1">
    <location>
        <begin position="326"/>
        <end position="337"/>
    </location>
</feature>
<feature type="compositionally biased region" description="Low complexity" evidence="1">
    <location>
        <begin position="373"/>
        <end position="389"/>
    </location>
</feature>
<evidence type="ECO:0000313" key="3">
    <source>
        <dbReference type="EMBL" id="CAH0030171.1"/>
    </source>
</evidence>
<feature type="signal peptide" evidence="2">
    <location>
        <begin position="1"/>
        <end position="27"/>
    </location>
</feature>
<dbReference type="Proteomes" id="UP000696573">
    <property type="component" value="Unassembled WGS sequence"/>
</dbReference>
<feature type="compositionally biased region" description="Gly residues" evidence="1">
    <location>
        <begin position="352"/>
        <end position="362"/>
    </location>
</feature>
<name>A0A9N9VQC2_9HYPO</name>
<feature type="region of interest" description="Disordered" evidence="1">
    <location>
        <begin position="293"/>
        <end position="455"/>
    </location>
</feature>
<evidence type="ECO:0000256" key="2">
    <source>
        <dbReference type="SAM" id="SignalP"/>
    </source>
</evidence>
<keyword evidence="4" id="KW-1185">Reference proteome</keyword>
<protein>
    <submittedName>
        <fullName evidence="3">Uncharacterized protein</fullName>
    </submittedName>
</protein>
<feature type="compositionally biased region" description="Low complexity" evidence="1">
    <location>
        <begin position="413"/>
        <end position="455"/>
    </location>
</feature>
<comment type="caution">
    <text evidence="3">The sequence shown here is derived from an EMBL/GenBank/DDBJ whole genome shotgun (WGS) entry which is preliminary data.</text>
</comment>
<reference evidence="3" key="1">
    <citation type="submission" date="2021-10" db="EMBL/GenBank/DDBJ databases">
        <authorList>
            <person name="Piombo E."/>
        </authorList>
    </citation>
    <scope>NUCLEOTIDE SEQUENCE</scope>
</reference>
<accession>A0A9N9VQC2</accession>
<feature type="compositionally biased region" description="Low complexity" evidence="1">
    <location>
        <begin position="304"/>
        <end position="313"/>
    </location>
</feature>
<organism evidence="3 4">
    <name type="scientific">Clonostachys rhizophaga</name>
    <dbReference type="NCBI Taxonomy" id="160324"/>
    <lineage>
        <taxon>Eukaryota</taxon>
        <taxon>Fungi</taxon>
        <taxon>Dikarya</taxon>
        <taxon>Ascomycota</taxon>
        <taxon>Pezizomycotina</taxon>
        <taxon>Sordariomycetes</taxon>
        <taxon>Hypocreomycetidae</taxon>
        <taxon>Hypocreales</taxon>
        <taxon>Bionectriaceae</taxon>
        <taxon>Clonostachys</taxon>
    </lineage>
</organism>
<dbReference type="AlphaFoldDB" id="A0A9N9VQC2"/>
<feature type="region of interest" description="Disordered" evidence="1">
    <location>
        <begin position="203"/>
        <end position="226"/>
    </location>
</feature>
<sequence>MAKGINLIQAMSWTAGLASLLTGHALAGKPGYQQYPDIVTVEVTSMIYLEFGACYNQCPPQTTAQATACSTPPPVTLTLPTHAPEGWNETIAPACSDCPATFIQYEPNDAEFVTMTTKKGYGPYPTVSTVHPECAVCTGTVIICEPVEPTANAYIGPDGLETIKLPGAELDGPRVTLPPQRPGEPATVIIGAPGFDKDLSTITLPGSDSSSPTRTLFPTGPSGEPIPGGSPIVVVGDGDVPGFSDGNGLGPDGLETIILPGAELDGPRVTLPPQRPGEPATIVIGAPGFNKDLSITTVPGGPSGEPIPGSSPIAVVGDGDIPGFSDGNGLGPDGDLGAGKNSQATSSPGADAGTGSGGGDGLTGTQSRSGMAPSGTSPSGTLPSDTLPSGISPSGALPSDTLPSGISPSGALPSDTLPSGTSPSGTSPSGTSPSGTSPSGTSPSGTSTPTSCVPTGSPTQSACVTALPQACSQIESLTGLALIPAVPLCLAALGPFAVGNVATCLTTSSINLSTAGSDIINCLTTAFEGRCINTLPQECENLKSTTGLALIPDLAICTLKLGPFAVGSALTCLSSSSITDSSTGTGVVSCLETALGLSSPGSSNGGGDSCTPSTGGQTCVTQLPPTCSGLQNSNGLGLITAIPTCLASLGAYGVGNAAQCLVTTSISVSSVGSDIVNCLLNAFKETCIAELPPACSNLENDDAAKLIVDIPLCVAALGPFAVGGALTCLSTTAESGSSVVDCLKNALF</sequence>
<dbReference type="OrthoDB" id="5151634at2759"/>
<gene>
    <name evidence="3" type="ORF">CRHIZ90672A_00003352</name>
</gene>
<feature type="chain" id="PRO_5040437938" evidence="2">
    <location>
        <begin position="28"/>
        <end position="748"/>
    </location>
</feature>
<evidence type="ECO:0000313" key="4">
    <source>
        <dbReference type="Proteomes" id="UP000696573"/>
    </source>
</evidence>
<evidence type="ECO:0000256" key="1">
    <source>
        <dbReference type="SAM" id="MobiDB-lite"/>
    </source>
</evidence>
<proteinExistence type="predicted"/>
<feature type="compositionally biased region" description="Low complexity" evidence="1">
    <location>
        <begin position="338"/>
        <end position="351"/>
    </location>
</feature>
<dbReference type="EMBL" id="CABFNQ020000740">
    <property type="protein sequence ID" value="CAH0030171.1"/>
    <property type="molecule type" value="Genomic_DNA"/>
</dbReference>